<reference evidence="5" key="1">
    <citation type="submission" date="2024-05" db="EMBL/GenBank/DDBJ databases">
        <title>The Natural Products Discovery Center: Release of the First 8490 Sequenced Strains for Exploring Actinobacteria Biosynthetic Diversity.</title>
        <authorList>
            <person name="Kalkreuter E."/>
            <person name="Kautsar S.A."/>
            <person name="Yang D."/>
            <person name="Bader C.D."/>
            <person name="Teijaro C.N."/>
            <person name="Fluegel L."/>
            <person name="Davis C.M."/>
            <person name="Simpson J.R."/>
            <person name="Lauterbach L."/>
            <person name="Steele A.D."/>
            <person name="Gui C."/>
            <person name="Meng S."/>
            <person name="Li G."/>
            <person name="Viehrig K."/>
            <person name="Ye F."/>
            <person name="Su P."/>
            <person name="Kiefer A.F."/>
            <person name="Nichols A."/>
            <person name="Cepeda A.J."/>
            <person name="Yan W."/>
            <person name="Fan B."/>
            <person name="Jiang Y."/>
            <person name="Adhikari A."/>
            <person name="Zheng C.-J."/>
            <person name="Schuster L."/>
            <person name="Cowan T.M."/>
            <person name="Smanski M.J."/>
            <person name="Chevrette M.G."/>
            <person name="de Carvalho L.P.S."/>
            <person name="Shen B."/>
        </authorList>
    </citation>
    <scope>NUCLEOTIDE SEQUENCE</scope>
    <source>
        <strain evidence="5">NPDC080035</strain>
    </source>
</reference>
<evidence type="ECO:0000256" key="2">
    <source>
        <dbReference type="ARBA" id="ARBA00022676"/>
    </source>
</evidence>
<proteinExistence type="predicted"/>
<dbReference type="AlphaFoldDB" id="A0AAU7GCW5"/>
<dbReference type="GO" id="GO:1901137">
    <property type="term" value="P:carbohydrate derivative biosynthetic process"/>
    <property type="evidence" value="ECO:0007669"/>
    <property type="project" value="UniProtKB-ARBA"/>
</dbReference>
<evidence type="ECO:0000313" key="5">
    <source>
        <dbReference type="EMBL" id="XBM49042.1"/>
    </source>
</evidence>
<keyword evidence="3" id="KW-0808">Transferase</keyword>
<dbReference type="PANTHER" id="PTHR45947:SF3">
    <property type="entry name" value="SULFOQUINOVOSYL TRANSFERASE SQD2"/>
    <property type="match status" value="1"/>
</dbReference>
<accession>A0AAU7GCW5</accession>
<dbReference type="Gene3D" id="3.40.50.2000">
    <property type="entry name" value="Glycogen Phosphorylase B"/>
    <property type="match status" value="2"/>
</dbReference>
<organism evidence="5">
    <name type="scientific">Leifsonia sp. NPDC080035</name>
    <dbReference type="NCBI Taxonomy" id="3143936"/>
    <lineage>
        <taxon>Bacteria</taxon>
        <taxon>Bacillati</taxon>
        <taxon>Actinomycetota</taxon>
        <taxon>Actinomycetes</taxon>
        <taxon>Micrococcales</taxon>
        <taxon>Microbacteriaceae</taxon>
        <taxon>Leifsonia</taxon>
    </lineage>
</organism>
<dbReference type="PANTHER" id="PTHR45947">
    <property type="entry name" value="SULFOQUINOVOSYL TRANSFERASE SQD2"/>
    <property type="match status" value="1"/>
</dbReference>
<dbReference type="InterPro" id="IPR028098">
    <property type="entry name" value="Glyco_trans_4-like_N"/>
</dbReference>
<evidence type="ECO:0000256" key="3">
    <source>
        <dbReference type="ARBA" id="ARBA00022679"/>
    </source>
</evidence>
<dbReference type="GO" id="GO:0016758">
    <property type="term" value="F:hexosyltransferase activity"/>
    <property type="evidence" value="ECO:0007669"/>
    <property type="project" value="TreeGrafter"/>
</dbReference>
<protein>
    <recommendedName>
        <fullName evidence="1">D-inositol 3-phosphate glycosyltransferase</fullName>
    </recommendedName>
</protein>
<gene>
    <name evidence="5" type="ORF">AAME72_04095</name>
</gene>
<sequence>MRILMVSQYYRPEGAHVVNELAETLAERGHEVVVLTGFPNYPAGVLFEGYRQSWRSVESDGAVTVRRVPLVTSHSSNPLGRILNYASFALSTLTASGLARRADVVYVYATQMTAALAPAIWRAFGGAPYVLHVQDLWPESITESGMLPPAVSKTVERSLSGWLRWTYQRAAATIAIAPTMLRTLRTRGVPRDRGHVVFNWGRRIADPTDPAAGGETGENEADGVGLDVMYAGTLGDLQDLDTAIHAAHLASDLEGFTLHIVGGGLAEPRLRRLAEELGTTNVRFHGLVPSDRMAAMYRRSHFQLVPLRDIEIFRGTIPSKFQASMSLGIPVVTTVAGDLTEIVRTNELGFAARPEDPASLARAFREAHAASAEQRSAFAERALDYYDKTMTRETSTARIEQILATAATEGTR</sequence>
<dbReference type="Pfam" id="PF13579">
    <property type="entry name" value="Glyco_trans_4_4"/>
    <property type="match status" value="1"/>
</dbReference>
<dbReference type="CDD" id="cd03794">
    <property type="entry name" value="GT4_WbuB-like"/>
    <property type="match status" value="1"/>
</dbReference>
<keyword evidence="2" id="KW-0328">Glycosyltransferase</keyword>
<dbReference type="InterPro" id="IPR050194">
    <property type="entry name" value="Glycosyltransferase_grp1"/>
</dbReference>
<dbReference type="SUPFAM" id="SSF53756">
    <property type="entry name" value="UDP-Glycosyltransferase/glycogen phosphorylase"/>
    <property type="match status" value="1"/>
</dbReference>
<dbReference type="EMBL" id="CP157390">
    <property type="protein sequence ID" value="XBM49042.1"/>
    <property type="molecule type" value="Genomic_DNA"/>
</dbReference>
<name>A0AAU7GCW5_9MICO</name>
<dbReference type="RefSeq" id="WP_348788962.1">
    <property type="nucleotide sequence ID" value="NZ_CP157390.1"/>
</dbReference>
<evidence type="ECO:0000259" key="4">
    <source>
        <dbReference type="Pfam" id="PF13579"/>
    </source>
</evidence>
<dbReference type="Pfam" id="PF13692">
    <property type="entry name" value="Glyco_trans_1_4"/>
    <property type="match status" value="1"/>
</dbReference>
<evidence type="ECO:0000256" key="1">
    <source>
        <dbReference type="ARBA" id="ARBA00021292"/>
    </source>
</evidence>
<feature type="domain" description="Glycosyltransferase subfamily 4-like N-terminal" evidence="4">
    <location>
        <begin position="16"/>
        <end position="200"/>
    </location>
</feature>